<comment type="caution">
    <text evidence="2">The sequence shown here is derived from an EMBL/GenBank/DDBJ whole genome shotgun (WGS) entry which is preliminary data.</text>
</comment>
<evidence type="ECO:0000256" key="1">
    <source>
        <dbReference type="SAM" id="SignalP"/>
    </source>
</evidence>
<dbReference type="Proteomes" id="UP001234178">
    <property type="component" value="Unassembled WGS sequence"/>
</dbReference>
<proteinExistence type="predicted"/>
<keyword evidence="1" id="KW-0732">Signal</keyword>
<organism evidence="2 3">
    <name type="scientific">Daphnia magna</name>
    <dbReference type="NCBI Taxonomy" id="35525"/>
    <lineage>
        <taxon>Eukaryota</taxon>
        <taxon>Metazoa</taxon>
        <taxon>Ecdysozoa</taxon>
        <taxon>Arthropoda</taxon>
        <taxon>Crustacea</taxon>
        <taxon>Branchiopoda</taxon>
        <taxon>Diplostraca</taxon>
        <taxon>Cladocera</taxon>
        <taxon>Anomopoda</taxon>
        <taxon>Daphniidae</taxon>
        <taxon>Daphnia</taxon>
    </lineage>
</organism>
<evidence type="ECO:0008006" key="4">
    <source>
        <dbReference type="Google" id="ProtNLM"/>
    </source>
</evidence>
<keyword evidence="3" id="KW-1185">Reference proteome</keyword>
<name>A0ABR0AS28_9CRUS</name>
<protein>
    <recommendedName>
        <fullName evidence="4">Secreted protein</fullName>
    </recommendedName>
</protein>
<feature type="signal peptide" evidence="1">
    <location>
        <begin position="1"/>
        <end position="20"/>
    </location>
</feature>
<sequence>MRLAILANCFLFSFVDLPSSSWFGLIPSQFICHSSSVTVISQSDHLSVILANCFLFSFVDLPSSSWFGLIPSQFIGHSHQFISSQQRLLVFL</sequence>
<evidence type="ECO:0000313" key="3">
    <source>
        <dbReference type="Proteomes" id="UP001234178"/>
    </source>
</evidence>
<evidence type="ECO:0000313" key="2">
    <source>
        <dbReference type="EMBL" id="KAK4027905.1"/>
    </source>
</evidence>
<accession>A0ABR0AS28</accession>
<dbReference type="EMBL" id="JAOYFB010000038">
    <property type="protein sequence ID" value="KAK4027905.1"/>
    <property type="molecule type" value="Genomic_DNA"/>
</dbReference>
<gene>
    <name evidence="2" type="ORF">OUZ56_017046</name>
</gene>
<reference evidence="2 3" key="1">
    <citation type="journal article" date="2023" name="Nucleic Acids Res.">
        <title>The hologenome of Daphnia magna reveals possible DNA methylation and microbiome-mediated evolution of the host genome.</title>
        <authorList>
            <person name="Chaturvedi A."/>
            <person name="Li X."/>
            <person name="Dhandapani V."/>
            <person name="Marshall H."/>
            <person name="Kissane S."/>
            <person name="Cuenca-Cambronero M."/>
            <person name="Asole G."/>
            <person name="Calvet F."/>
            <person name="Ruiz-Romero M."/>
            <person name="Marangio P."/>
            <person name="Guigo R."/>
            <person name="Rago D."/>
            <person name="Mirbahai L."/>
            <person name="Eastwood N."/>
            <person name="Colbourne J.K."/>
            <person name="Zhou J."/>
            <person name="Mallon E."/>
            <person name="Orsini L."/>
        </authorList>
    </citation>
    <scope>NUCLEOTIDE SEQUENCE [LARGE SCALE GENOMIC DNA]</scope>
    <source>
        <strain evidence="2">LRV0_1</strain>
    </source>
</reference>
<feature type="chain" id="PRO_5045870890" description="Secreted protein" evidence="1">
    <location>
        <begin position="21"/>
        <end position="92"/>
    </location>
</feature>